<dbReference type="OrthoDB" id="9799036at2"/>
<dbReference type="InterPro" id="IPR029069">
    <property type="entry name" value="HotDog_dom_sf"/>
</dbReference>
<dbReference type="PATRIC" id="fig|632772.20.peg.8489"/>
<dbReference type="RefSeq" id="WP_012687162.1">
    <property type="nucleotide sequence ID" value="NC_012521.1"/>
</dbReference>
<dbReference type="EMBL" id="AP011117">
    <property type="protein sequence ID" value="BAH47122.1"/>
    <property type="molecule type" value="Genomic_DNA"/>
</dbReference>
<dbReference type="Pfam" id="PF13279">
    <property type="entry name" value="4HBT_2"/>
    <property type="match status" value="1"/>
</dbReference>
<accession>C1BDR9</accession>
<dbReference type="AlphaFoldDB" id="C1BDR9"/>
<gene>
    <name evidence="1" type="ordered locus">ROP_pROB02-01090</name>
</gene>
<name>C1BDR9_RHOOB</name>
<dbReference type="HOGENOM" id="CLU_101141_2_1_11"/>
<keyword evidence="1" id="KW-0614">Plasmid</keyword>
<reference evidence="1 2" key="1">
    <citation type="journal article" date="2005" name="J. Biosci. Bioeng.">
        <title>Isolation and characterization of benzene-tolerant Rhodococcus opacus strains.</title>
        <authorList>
            <person name="Na K.S."/>
            <person name="Kuroda A."/>
            <person name="Takiguchi N."/>
            <person name="Ikeda T."/>
            <person name="Ohtake H."/>
            <person name="Kato J."/>
        </authorList>
    </citation>
    <scope>NUCLEOTIDE SEQUENCE [LARGE SCALE GENOMIC DNA]</scope>
    <source>
        <strain evidence="1 2">B4</strain>
        <plasmid evidence="1">pROB02</plasmid>
    </source>
</reference>
<dbReference type="SUPFAM" id="SSF54637">
    <property type="entry name" value="Thioesterase/thiol ester dehydrase-isomerase"/>
    <property type="match status" value="1"/>
</dbReference>
<evidence type="ECO:0000313" key="1">
    <source>
        <dbReference type="EMBL" id="BAH47122.1"/>
    </source>
</evidence>
<dbReference type="CDD" id="cd00586">
    <property type="entry name" value="4HBT"/>
    <property type="match status" value="1"/>
</dbReference>
<dbReference type="Proteomes" id="UP000002212">
    <property type="component" value="Plasmid pROB02"/>
</dbReference>
<dbReference type="KEGG" id="rop:ROP_pROB02-01090"/>
<proteinExistence type="predicted"/>
<evidence type="ECO:0008006" key="3">
    <source>
        <dbReference type="Google" id="ProtNLM"/>
    </source>
</evidence>
<sequence>MTMYPLARLPLDKYPCQRDLSLVFGDIDTVGHVNNVAIARLFEEARVHLYRMVDSYLSEKRPMRMVLAHVEIDYAAEVSYPGEVQLGIGVHEIGRTSVRQGAALFQGDRCVAVSRSVDVNTIEGQAGAAGLSEDYRLALHKCLLPQIQL</sequence>
<protein>
    <recommendedName>
        <fullName evidence="3">Acyl-CoA thioesterase</fullName>
    </recommendedName>
</protein>
<organism evidence="1 2">
    <name type="scientific">Rhodococcus opacus (strain B4)</name>
    <dbReference type="NCBI Taxonomy" id="632772"/>
    <lineage>
        <taxon>Bacteria</taxon>
        <taxon>Bacillati</taxon>
        <taxon>Actinomycetota</taxon>
        <taxon>Actinomycetes</taxon>
        <taxon>Mycobacteriales</taxon>
        <taxon>Nocardiaceae</taxon>
        <taxon>Rhodococcus</taxon>
    </lineage>
</organism>
<geneLocation type="plasmid" evidence="1 2">
    <name>pROB02</name>
</geneLocation>
<dbReference type="Gene3D" id="3.10.129.10">
    <property type="entry name" value="Hotdog Thioesterase"/>
    <property type="match status" value="1"/>
</dbReference>
<evidence type="ECO:0000313" key="2">
    <source>
        <dbReference type="Proteomes" id="UP000002212"/>
    </source>
</evidence>
<reference evidence="1 2" key="2">
    <citation type="submission" date="2009-03" db="EMBL/GenBank/DDBJ databases">
        <title>Comparison of the complete genome sequences of Rhodococcus erythropolis PR4 and Rhodococcus opacus B4.</title>
        <authorList>
            <person name="Takarada H."/>
            <person name="Sekine M."/>
            <person name="Hosoyama A."/>
            <person name="Yamada R."/>
            <person name="Fujisawa T."/>
            <person name="Omata S."/>
            <person name="Shimizu A."/>
            <person name="Tsukatani N."/>
            <person name="Tanikawa S."/>
            <person name="Fujita N."/>
            <person name="Harayama S."/>
        </authorList>
    </citation>
    <scope>NUCLEOTIDE SEQUENCE [LARGE SCALE GENOMIC DNA]</scope>
    <source>
        <strain evidence="1 2">B4</strain>
        <plasmid evidence="1 2">pROB02</plasmid>
    </source>
</reference>